<evidence type="ECO:0000313" key="3">
    <source>
        <dbReference type="Proteomes" id="UP001153269"/>
    </source>
</evidence>
<sequence>MQQALHQRLAPPRPLWEEFTKPVVPPDWRMLWINYVSRADQTLPPPARSLYTAEAPRHDQAPITLTQLALATPLSSRCCSARASTPADYLSRALRAAPHPSRLPHHHSPVQKLRAAITLLSSPQIQMAGCVRRTVALEAGQAAELQKRDRGDSVRPETEESG</sequence>
<feature type="compositionally biased region" description="Basic and acidic residues" evidence="1">
    <location>
        <begin position="145"/>
        <end position="162"/>
    </location>
</feature>
<evidence type="ECO:0000256" key="1">
    <source>
        <dbReference type="SAM" id="MobiDB-lite"/>
    </source>
</evidence>
<comment type="caution">
    <text evidence="2">The sequence shown here is derived from an EMBL/GenBank/DDBJ whole genome shotgun (WGS) entry which is preliminary data.</text>
</comment>
<evidence type="ECO:0000313" key="2">
    <source>
        <dbReference type="EMBL" id="CAB1454424.1"/>
    </source>
</evidence>
<keyword evidence="3" id="KW-1185">Reference proteome</keyword>
<name>A0A9N7ZAB2_PLEPL</name>
<dbReference type="AlphaFoldDB" id="A0A9N7ZAB2"/>
<reference evidence="2" key="1">
    <citation type="submission" date="2020-03" db="EMBL/GenBank/DDBJ databases">
        <authorList>
            <person name="Weist P."/>
        </authorList>
    </citation>
    <scope>NUCLEOTIDE SEQUENCE</scope>
</reference>
<accession>A0A9N7ZAB2</accession>
<organism evidence="2 3">
    <name type="scientific">Pleuronectes platessa</name>
    <name type="common">European plaice</name>
    <dbReference type="NCBI Taxonomy" id="8262"/>
    <lineage>
        <taxon>Eukaryota</taxon>
        <taxon>Metazoa</taxon>
        <taxon>Chordata</taxon>
        <taxon>Craniata</taxon>
        <taxon>Vertebrata</taxon>
        <taxon>Euteleostomi</taxon>
        <taxon>Actinopterygii</taxon>
        <taxon>Neopterygii</taxon>
        <taxon>Teleostei</taxon>
        <taxon>Neoteleostei</taxon>
        <taxon>Acanthomorphata</taxon>
        <taxon>Carangaria</taxon>
        <taxon>Pleuronectiformes</taxon>
        <taxon>Pleuronectoidei</taxon>
        <taxon>Pleuronectidae</taxon>
        <taxon>Pleuronectes</taxon>
    </lineage>
</organism>
<dbReference type="Proteomes" id="UP001153269">
    <property type="component" value="Unassembled WGS sequence"/>
</dbReference>
<protein>
    <submittedName>
        <fullName evidence="2">Uncharacterized protein</fullName>
    </submittedName>
</protein>
<gene>
    <name evidence="2" type="ORF">PLEPLA_LOCUS42190</name>
</gene>
<dbReference type="EMBL" id="CADEAL010004213">
    <property type="protein sequence ID" value="CAB1454424.1"/>
    <property type="molecule type" value="Genomic_DNA"/>
</dbReference>
<feature type="region of interest" description="Disordered" evidence="1">
    <location>
        <begin position="142"/>
        <end position="162"/>
    </location>
</feature>
<proteinExistence type="predicted"/>